<dbReference type="RefSeq" id="XP_022082565.1">
    <property type="nucleotide sequence ID" value="XM_022226873.1"/>
</dbReference>
<feature type="compositionally biased region" description="Low complexity" evidence="1">
    <location>
        <begin position="483"/>
        <end position="495"/>
    </location>
</feature>
<feature type="region of interest" description="Disordered" evidence="1">
    <location>
        <begin position="190"/>
        <end position="256"/>
    </location>
</feature>
<feature type="compositionally biased region" description="Low complexity" evidence="1">
    <location>
        <begin position="695"/>
        <end position="718"/>
    </location>
</feature>
<feature type="compositionally biased region" description="Basic residues" evidence="1">
    <location>
        <begin position="431"/>
        <end position="444"/>
    </location>
</feature>
<feature type="compositionally biased region" description="Low complexity" evidence="1">
    <location>
        <begin position="801"/>
        <end position="814"/>
    </location>
</feature>
<feature type="region of interest" description="Disordered" evidence="1">
    <location>
        <begin position="1"/>
        <end position="84"/>
    </location>
</feature>
<accession>A0A8B7XRE1</accession>
<protein>
    <submittedName>
        <fullName evidence="3">Trithorax group protein osa-like</fullName>
    </submittedName>
</protein>
<keyword evidence="2" id="KW-1185">Reference proteome</keyword>
<evidence type="ECO:0000313" key="2">
    <source>
        <dbReference type="Proteomes" id="UP000694845"/>
    </source>
</evidence>
<proteinExistence type="predicted"/>
<reference evidence="3" key="1">
    <citation type="submission" date="2025-08" db="UniProtKB">
        <authorList>
            <consortium name="RefSeq"/>
        </authorList>
    </citation>
    <scope>IDENTIFICATION</scope>
</reference>
<feature type="compositionally biased region" description="Basic and acidic residues" evidence="1">
    <location>
        <begin position="554"/>
        <end position="564"/>
    </location>
</feature>
<organism evidence="2 3">
    <name type="scientific">Acanthaster planci</name>
    <name type="common">Crown-of-thorns starfish</name>
    <dbReference type="NCBI Taxonomy" id="133434"/>
    <lineage>
        <taxon>Eukaryota</taxon>
        <taxon>Metazoa</taxon>
        <taxon>Echinodermata</taxon>
        <taxon>Eleutherozoa</taxon>
        <taxon>Asterozoa</taxon>
        <taxon>Asteroidea</taxon>
        <taxon>Valvatacea</taxon>
        <taxon>Valvatida</taxon>
        <taxon>Acanthasteridae</taxon>
        <taxon>Acanthaster</taxon>
    </lineage>
</organism>
<gene>
    <name evidence="3" type="primary">LOC110974914</name>
</gene>
<dbReference type="GeneID" id="110974914"/>
<name>A0A8B7XRE1_ACAPL</name>
<evidence type="ECO:0000256" key="1">
    <source>
        <dbReference type="SAM" id="MobiDB-lite"/>
    </source>
</evidence>
<feature type="region of interest" description="Disordered" evidence="1">
    <location>
        <begin position="548"/>
        <end position="672"/>
    </location>
</feature>
<feature type="compositionally biased region" description="Basic and acidic residues" evidence="1">
    <location>
        <begin position="1"/>
        <end position="12"/>
    </location>
</feature>
<feature type="compositionally biased region" description="Pro residues" evidence="1">
    <location>
        <begin position="719"/>
        <end position="728"/>
    </location>
</feature>
<feature type="compositionally biased region" description="Polar residues" evidence="1">
    <location>
        <begin position="72"/>
        <end position="84"/>
    </location>
</feature>
<feature type="compositionally biased region" description="Polar residues" evidence="1">
    <location>
        <begin position="501"/>
        <end position="514"/>
    </location>
</feature>
<sequence>MCLDLRSPHISEHSGAMDSKQQFQPAVLTGVSQERREDSDGGELVCVKTELSSTLSVGEKAALSEVQESDSHTASSDSEMTASKNTSLGLDYSLSASQGSLASSLLSTQSSLPDLHKSCMSLPDLGRSRTSLPDMSASAAELQLSSVARKLDMKSDLFSTQRISEEPANQKHLLASGETASQRIRHLSGCSVNSGSSLDQSDGQLTQRQNFPEDQGSGNLYSSFGPPLKRPLLGQSPERSTNINRMQPAASGYNSNQTSVVPAIHADAGSAPLDHVERRDTSQTYLKPLDGPNAADSESPASDIHMRGPAWGQLPNSGQQTGPGRPCGPVPPPTGAEGRQVENYDEVQPGAGYRPAALLPSDVHRGPHGESGQMGPGRPLLPGQAGSFGVPPSPVKAALGQGQVGPGGSPLAPGTPPAGLVSPVPGTPPAAKKRVSLHEYRKRKGGDLGSNKSTKKDSPSSAPATPVTSKPSLVPLKPPLPSPISNSNPNTPTKPLESPLKASSSTSLTPTAQLPSLPLFTTDKENGLGERLSLSTEAQQVISSLTSLLKKHKKSDEDSTHDSKWSSSRLDSSDEDPLQKMRKELKEKNRERERKEALAHKRPLSPEPPPPPPSKRPNPGLHLQIPPPPPPKAKTDNRPGDASGETTPVKMPNPAGNTTPVRTPGSAGIYPQLGNAFNAQVSSPYIPAPVKAPFQQPYHAQQYAQQQQQPPQQQQQQQPPQPPQPPQPQHQSAYAAAYSVYDYNHQKSHGAQQQFPQYYQGQQAPPLPQQGQYQQQQPPPQSKQGYQHPYPQGQKQGYKPAAAAVQPQQSQQQQYTRAGSKYGSNPNIGTKGAFGADGRTSKPPFPTNANSYSPRRGTYYK</sequence>
<dbReference type="KEGG" id="aplc:110974914"/>
<dbReference type="OMA" id="STHDSKW"/>
<feature type="compositionally biased region" description="Low complexity" evidence="1">
    <location>
        <begin position="729"/>
        <end position="743"/>
    </location>
</feature>
<evidence type="ECO:0000313" key="3">
    <source>
        <dbReference type="RefSeq" id="XP_022082565.1"/>
    </source>
</evidence>
<feature type="compositionally biased region" description="Basic and acidic residues" evidence="1">
    <location>
        <begin position="577"/>
        <end position="599"/>
    </location>
</feature>
<feature type="compositionally biased region" description="Low complexity" evidence="1">
    <location>
        <begin position="459"/>
        <end position="475"/>
    </location>
</feature>
<dbReference type="AlphaFoldDB" id="A0A8B7XRE1"/>
<feature type="compositionally biased region" description="Pro residues" evidence="1">
    <location>
        <begin position="605"/>
        <end position="616"/>
    </location>
</feature>
<feature type="compositionally biased region" description="Low complexity" evidence="1">
    <location>
        <begin position="752"/>
        <end position="787"/>
    </location>
</feature>
<feature type="region of interest" description="Disordered" evidence="1">
    <location>
        <begin position="268"/>
        <end position="533"/>
    </location>
</feature>
<feature type="compositionally biased region" description="Polar residues" evidence="1">
    <location>
        <begin position="190"/>
        <end position="222"/>
    </location>
</feature>
<dbReference type="Proteomes" id="UP000694845">
    <property type="component" value="Unplaced"/>
</dbReference>
<feature type="region of interest" description="Disordered" evidence="1">
    <location>
        <begin position="687"/>
        <end position="861"/>
    </location>
</feature>